<organism evidence="16 17">
    <name type="scientific">Candida verbasci</name>
    <dbReference type="NCBI Taxonomy" id="1227364"/>
    <lineage>
        <taxon>Eukaryota</taxon>
        <taxon>Fungi</taxon>
        <taxon>Dikarya</taxon>
        <taxon>Ascomycota</taxon>
        <taxon>Saccharomycotina</taxon>
        <taxon>Pichiomycetes</taxon>
        <taxon>Debaryomycetaceae</taxon>
        <taxon>Candida/Lodderomyces clade</taxon>
        <taxon>Candida</taxon>
    </lineage>
</organism>
<comment type="subunit">
    <text evidence="12 13">ORC is composed of six subunits.</text>
</comment>
<dbReference type="InterPro" id="IPR043151">
    <property type="entry name" value="BAH_sf"/>
</dbReference>
<evidence type="ECO:0000256" key="5">
    <source>
        <dbReference type="ARBA" id="ARBA00022723"/>
    </source>
</evidence>
<comment type="similarity">
    <text evidence="2 13">Belongs to the ORC1 family.</text>
</comment>
<dbReference type="GO" id="GO:0005664">
    <property type="term" value="C:nuclear origin of replication recognition complex"/>
    <property type="evidence" value="ECO:0007669"/>
    <property type="project" value="TreeGrafter"/>
</dbReference>
<dbReference type="GO" id="GO:0006270">
    <property type="term" value="P:DNA replication initiation"/>
    <property type="evidence" value="ECO:0007669"/>
    <property type="project" value="TreeGrafter"/>
</dbReference>
<keyword evidence="7 13" id="KW-0067">ATP-binding</keyword>
<dbReference type="Pfam" id="PF00004">
    <property type="entry name" value="AAA"/>
    <property type="match status" value="1"/>
</dbReference>
<dbReference type="Proteomes" id="UP001152885">
    <property type="component" value="Unassembled WGS sequence"/>
</dbReference>
<evidence type="ECO:0000256" key="10">
    <source>
        <dbReference type="ARBA" id="ARBA00023242"/>
    </source>
</evidence>
<dbReference type="Pfam" id="PF01426">
    <property type="entry name" value="BAH"/>
    <property type="match status" value="1"/>
</dbReference>
<dbReference type="PROSITE" id="PS51038">
    <property type="entry name" value="BAH"/>
    <property type="match status" value="1"/>
</dbReference>
<dbReference type="EMBL" id="CANTUO010000003">
    <property type="protein sequence ID" value="CAI5758771.1"/>
    <property type="molecule type" value="Genomic_DNA"/>
</dbReference>
<feature type="compositionally biased region" description="Polar residues" evidence="14">
    <location>
        <begin position="244"/>
        <end position="255"/>
    </location>
</feature>
<evidence type="ECO:0000256" key="13">
    <source>
        <dbReference type="RuleBase" id="RU365058"/>
    </source>
</evidence>
<dbReference type="Gene3D" id="3.40.50.300">
    <property type="entry name" value="P-loop containing nucleotide triphosphate hydrolases"/>
    <property type="match status" value="1"/>
</dbReference>
<dbReference type="CDD" id="cd00009">
    <property type="entry name" value="AAA"/>
    <property type="match status" value="1"/>
</dbReference>
<protein>
    <recommendedName>
        <fullName evidence="3 13">Origin recognition complex subunit 1</fullName>
    </recommendedName>
</protein>
<feature type="domain" description="BAH" evidence="15">
    <location>
        <begin position="61"/>
        <end position="182"/>
    </location>
</feature>
<accession>A0A9W4XAU7</accession>
<dbReference type="PANTHER" id="PTHR10763:SF23">
    <property type="entry name" value="ORIGIN RECOGNITION COMPLEX SUBUNIT 1"/>
    <property type="match status" value="1"/>
</dbReference>
<keyword evidence="9 13" id="KW-0238">DNA-binding</keyword>
<dbReference type="GO" id="GO:0046872">
    <property type="term" value="F:metal ion binding"/>
    <property type="evidence" value="ECO:0007669"/>
    <property type="project" value="UniProtKB-KW"/>
</dbReference>
<dbReference type="FunFam" id="1.10.8.60:FF:000274">
    <property type="entry name" value="Origin recognition complex subunit 1"/>
    <property type="match status" value="1"/>
</dbReference>
<dbReference type="CDD" id="cd18139">
    <property type="entry name" value="HLD_clamp_RarA"/>
    <property type="match status" value="1"/>
</dbReference>
<feature type="compositionally biased region" description="Low complexity" evidence="14">
    <location>
        <begin position="317"/>
        <end position="327"/>
    </location>
</feature>
<comment type="function">
    <text evidence="11">Component of the origin recognition complex (ORC) that binds origins of replication. It has a role in both chromosomal replication and mating type transcriptional silencing. Binds to the ARS consensus sequence (ACS) of origins of replication in an ATP-dependent manner.</text>
</comment>
<evidence type="ECO:0000256" key="1">
    <source>
        <dbReference type="ARBA" id="ARBA00004123"/>
    </source>
</evidence>
<evidence type="ECO:0000259" key="15">
    <source>
        <dbReference type="PROSITE" id="PS51038"/>
    </source>
</evidence>
<dbReference type="FunFam" id="3.40.50.300:FF:000199">
    <property type="entry name" value="Origin recognition complex subunit 1"/>
    <property type="match status" value="1"/>
</dbReference>
<comment type="caution">
    <text evidence="16">The sequence shown here is derived from an EMBL/GenBank/DDBJ whole genome shotgun (WGS) entry which is preliminary data.</text>
</comment>
<evidence type="ECO:0000256" key="11">
    <source>
        <dbReference type="ARBA" id="ARBA00053599"/>
    </source>
</evidence>
<evidence type="ECO:0000256" key="7">
    <source>
        <dbReference type="ARBA" id="ARBA00022840"/>
    </source>
</evidence>
<feature type="compositionally biased region" description="Basic and acidic residues" evidence="14">
    <location>
        <begin position="260"/>
        <end position="276"/>
    </location>
</feature>
<feature type="compositionally biased region" description="Acidic residues" evidence="14">
    <location>
        <begin position="332"/>
        <end position="352"/>
    </location>
</feature>
<evidence type="ECO:0000256" key="14">
    <source>
        <dbReference type="SAM" id="MobiDB-lite"/>
    </source>
</evidence>
<feature type="compositionally biased region" description="Basic residues" evidence="14">
    <location>
        <begin position="357"/>
        <end position="366"/>
    </location>
</feature>
<feature type="compositionally biased region" description="Basic and acidic residues" evidence="14">
    <location>
        <begin position="209"/>
        <end position="242"/>
    </location>
</feature>
<keyword evidence="8" id="KW-0460">Magnesium</keyword>
<dbReference type="OrthoDB" id="1926878at2759"/>
<dbReference type="SMART" id="SM00439">
    <property type="entry name" value="BAH"/>
    <property type="match status" value="1"/>
</dbReference>
<dbReference type="InterPro" id="IPR054425">
    <property type="entry name" value="Cdc6_ORC1-like_ATPase_lid"/>
</dbReference>
<feature type="region of interest" description="Disordered" evidence="14">
    <location>
        <begin position="14"/>
        <end position="47"/>
    </location>
</feature>
<dbReference type="InterPro" id="IPR003959">
    <property type="entry name" value="ATPase_AAA_core"/>
</dbReference>
<evidence type="ECO:0000256" key="3">
    <source>
        <dbReference type="ARBA" id="ARBA00019081"/>
    </source>
</evidence>
<dbReference type="InterPro" id="IPR050311">
    <property type="entry name" value="ORC1/CDC6"/>
</dbReference>
<evidence type="ECO:0000313" key="16">
    <source>
        <dbReference type="EMBL" id="CAI5758771.1"/>
    </source>
</evidence>
<dbReference type="AlphaFoldDB" id="A0A9W4XAU7"/>
<evidence type="ECO:0000256" key="6">
    <source>
        <dbReference type="ARBA" id="ARBA00022741"/>
    </source>
</evidence>
<dbReference type="Gene3D" id="2.30.30.490">
    <property type="match status" value="1"/>
</dbReference>
<keyword evidence="10 13" id="KW-0539">Nucleus</keyword>
<dbReference type="Gene3D" id="1.10.8.60">
    <property type="match status" value="1"/>
</dbReference>
<keyword evidence="17" id="KW-1185">Reference proteome</keyword>
<evidence type="ECO:0000256" key="8">
    <source>
        <dbReference type="ARBA" id="ARBA00022842"/>
    </source>
</evidence>
<feature type="region of interest" description="Disordered" evidence="14">
    <location>
        <begin position="209"/>
        <end position="383"/>
    </location>
</feature>
<dbReference type="SUPFAM" id="SSF82061">
    <property type="entry name" value="BAH domain"/>
    <property type="match status" value="1"/>
</dbReference>
<dbReference type="Pfam" id="PF21312">
    <property type="entry name" value="WHD_ORC1"/>
    <property type="match status" value="1"/>
</dbReference>
<dbReference type="GO" id="GO:0033314">
    <property type="term" value="P:mitotic DNA replication checkpoint signaling"/>
    <property type="evidence" value="ECO:0007669"/>
    <property type="project" value="TreeGrafter"/>
</dbReference>
<evidence type="ECO:0000256" key="9">
    <source>
        <dbReference type="ARBA" id="ARBA00023125"/>
    </source>
</evidence>
<dbReference type="PANTHER" id="PTHR10763">
    <property type="entry name" value="CELL DIVISION CONTROL PROTEIN 6-RELATED"/>
    <property type="match status" value="1"/>
</dbReference>
<proteinExistence type="inferred from homology"/>
<dbReference type="SUPFAM" id="SSF52540">
    <property type="entry name" value="P-loop containing nucleoside triphosphate hydrolases"/>
    <property type="match status" value="1"/>
</dbReference>
<reference evidence="16" key="1">
    <citation type="submission" date="2022-12" db="EMBL/GenBank/DDBJ databases">
        <authorList>
            <person name="Brejova B."/>
        </authorList>
    </citation>
    <scope>NUCLEOTIDE SEQUENCE</scope>
</reference>
<evidence type="ECO:0000256" key="2">
    <source>
        <dbReference type="ARBA" id="ARBA00008398"/>
    </source>
</evidence>
<dbReference type="GO" id="GO:0016887">
    <property type="term" value="F:ATP hydrolysis activity"/>
    <property type="evidence" value="ECO:0007669"/>
    <property type="project" value="InterPro"/>
</dbReference>
<keyword evidence="5" id="KW-0479">Metal-binding</keyword>
<dbReference type="InterPro" id="IPR048867">
    <property type="entry name" value="WHD_ORC1"/>
</dbReference>
<dbReference type="InterPro" id="IPR027417">
    <property type="entry name" value="P-loop_NTPase"/>
</dbReference>
<evidence type="ECO:0000256" key="4">
    <source>
        <dbReference type="ARBA" id="ARBA00022705"/>
    </source>
</evidence>
<dbReference type="GO" id="GO:0005524">
    <property type="term" value="F:ATP binding"/>
    <property type="evidence" value="ECO:0007669"/>
    <property type="project" value="UniProtKB-KW"/>
</dbReference>
<comment type="function">
    <text evidence="13">Component of the origin recognition complex (ORC) that binds origins of replication. DNA-binding is ATP-dependent, however specific DNA sequences that define origins of replication have not been identified so far. ORC is required to assemble the pre-replication complex necessary to initiate DNA replication.</text>
</comment>
<dbReference type="GO" id="GO:0003688">
    <property type="term" value="F:DNA replication origin binding"/>
    <property type="evidence" value="ECO:0007669"/>
    <property type="project" value="UniProtKB-ARBA"/>
</dbReference>
<name>A0A9W4XAU7_9ASCO</name>
<gene>
    <name evidence="16" type="ORF">CANVERA_P3283</name>
</gene>
<dbReference type="Pfam" id="PF22606">
    <property type="entry name" value="Cdc6-ORC-like_ATPase_lid"/>
    <property type="match status" value="1"/>
</dbReference>
<keyword evidence="6 13" id="KW-0547">Nucleotide-binding</keyword>
<dbReference type="GO" id="GO:0003682">
    <property type="term" value="F:chromatin binding"/>
    <property type="evidence" value="ECO:0007669"/>
    <property type="project" value="InterPro"/>
</dbReference>
<sequence length="828" mass="94495">MSSYSRKFKGWNCSVESPDNDDKSDVITPRRSRRTRQQQDSNSNTSALTDKITLERINDGLILQIGDCISVIQDGAQEKLVTVHCIITDIRIGISDPVEIIGLWFTSIDDIKNVPDYIKAKENEIYLTPASDKINFGDILDKINVYSKGEFEDITIDESNCKDTFMCRRATDESTKFSEEFDYREYETICKMTGPNFRKFIESKLFEKQEKEQTTEKTREGAKSRQQERKMKENKTLERASDFELSTSSSPQPRNGVNKPKFDRSKASTEEKRLRLEAIMAKSNKGQERKERGSANVINIDDDDDIIEKHVEDNAASSDVSDQQQQQSDHEPDVEEIESSGDDEDDEFESDYDEKPKRRSVSRKSPSKSIPTTPKKSKNHNLYAALTPTKRFKIIQEDDDSKLHQKLSPTKKRKIVALTDPTSEAFKEMRAKLHTSQKLNALPGREKEFDFIFMNIQDSIRYQTGCCIYASGVPGMGKTATIKDAIEQLQEFEKFEFLELNGLRLLTPTIAYEILWKKISGGDKVSSTNAAILLEEYFKNEDKKRKPLVILMDELDQIAHAQKKQDVMYNFFNWPTYEHSKLIVIAVANTMDLPERNLSNKISSRLGLRRIQFKGYTFDQLAKIIEHRLEMISRTHKKKVIIKKDAIGFAARKVASVSGDARRALNICRKAVEIAEIEHSNKDSNDDLKPCEVLISHIAKAIKETINSPLSKFVSGLPYASKLFLASALLRIRRSGLAINELGDIIDEMKNNLTLSNEKDTFDLLFKNSNGFRILHFQQIVKSLVESGIILTNNAQFERSKLIDLNGNDEEISSVLKNDNELCKSIEL</sequence>
<comment type="subcellular location">
    <subcellularLocation>
        <location evidence="1 13">Nucleus</location>
    </subcellularLocation>
</comment>
<dbReference type="InterPro" id="IPR001025">
    <property type="entry name" value="BAH_dom"/>
</dbReference>
<evidence type="ECO:0000313" key="17">
    <source>
        <dbReference type="Proteomes" id="UP001152885"/>
    </source>
</evidence>
<evidence type="ECO:0000256" key="12">
    <source>
        <dbReference type="ARBA" id="ARBA00062293"/>
    </source>
</evidence>
<keyword evidence="4 13" id="KW-0235">DNA replication</keyword>